<dbReference type="SUPFAM" id="SSF54909">
    <property type="entry name" value="Dimeric alpha+beta barrel"/>
    <property type="match status" value="1"/>
</dbReference>
<dbReference type="RefSeq" id="WP_077362886.1">
    <property type="nucleotide sequence ID" value="NZ_MQMF01000002.1"/>
</dbReference>
<sequence>MSELITMALYQPHEGKEEQLNEVLKNHIKTLEAEKLITQREPIRAIASDGTVIEIFEWRSEHAKDAAHESRNVMKVWNEIMEIAEIKSLSSLVEANHPFPNFALYSV</sequence>
<proteinExistence type="predicted"/>
<comment type="caution">
    <text evidence="1">The sequence shown here is derived from an EMBL/GenBank/DDBJ whole genome shotgun (WGS) entry which is preliminary data.</text>
</comment>
<dbReference type="AlphaFoldDB" id="A0A1V3G8K4"/>
<dbReference type="InterPro" id="IPR011008">
    <property type="entry name" value="Dimeric_a/b-barrel"/>
</dbReference>
<dbReference type="OrthoDB" id="7595390at2"/>
<gene>
    <name evidence="1" type="ORF">UN64_11760</name>
</gene>
<reference evidence="1 2" key="1">
    <citation type="submission" date="2016-11" db="EMBL/GenBank/DDBJ databases">
        <authorList>
            <person name="Jaros S."/>
            <person name="Januszkiewicz K."/>
            <person name="Wedrychowicz H."/>
        </authorList>
    </citation>
    <scope>NUCLEOTIDE SEQUENCE [LARGE SCALE GENOMIC DNA]</scope>
    <source>
        <strain evidence="1 2">Con a/3</strain>
    </source>
</reference>
<dbReference type="EMBL" id="MQMF01000002">
    <property type="protein sequence ID" value="OOE12731.1"/>
    <property type="molecule type" value="Genomic_DNA"/>
</dbReference>
<accession>A0A1V3G8K4</accession>
<dbReference type="Proteomes" id="UP000188597">
    <property type="component" value="Unassembled WGS sequence"/>
</dbReference>
<name>A0A1V3G8K4_9BACL</name>
<dbReference type="Gene3D" id="3.30.70.100">
    <property type="match status" value="1"/>
</dbReference>
<protein>
    <recommendedName>
        <fullName evidence="3">ABM domain-containing protein</fullName>
    </recommendedName>
</protein>
<evidence type="ECO:0008006" key="3">
    <source>
        <dbReference type="Google" id="ProtNLM"/>
    </source>
</evidence>
<evidence type="ECO:0000313" key="1">
    <source>
        <dbReference type="EMBL" id="OOE12731.1"/>
    </source>
</evidence>
<evidence type="ECO:0000313" key="2">
    <source>
        <dbReference type="Proteomes" id="UP000188597"/>
    </source>
</evidence>
<organism evidence="1 2">
    <name type="scientific">Fictibacillus arsenicus</name>
    <dbReference type="NCBI Taxonomy" id="255247"/>
    <lineage>
        <taxon>Bacteria</taxon>
        <taxon>Bacillati</taxon>
        <taxon>Bacillota</taxon>
        <taxon>Bacilli</taxon>
        <taxon>Bacillales</taxon>
        <taxon>Fictibacillaceae</taxon>
        <taxon>Fictibacillus</taxon>
    </lineage>
</organism>